<proteinExistence type="predicted"/>
<sequence length="746" mass="86967">MLTFYKLEDLKEELEKELKAKHRFPAIFLIFKNQLSFKKILDFLQIKTEVLTLNQFCQGEDLAPHLTLEGIKSFISSKGPLTIIPFCAWLRLGLGAPEVLLKRLADLQSKNLPRLVVPLLDYEETISSLLQELSRLSRNEGAKVFKLEEKTDEFKLFVSPPIEGFKPLNKKIVNGLKNYFKYWTTKEVSNNIWLFTKKFKGIKPNNTIKVFASPKEIIAYFNKNIEVLPEWPDEFWLKLLKLINKCQTYYLDEIIKKFFKVENLIPQKLIEKIEAEEDFGKYLLIFWAKNKNQDQDDIWLGILASCHQPDEIGERLYCAPLELSFDLDFLKKRKTILKKLKFSPSNPEKRLSEDYYRNLAVLTDLTHQEKLLTINFLEKIITKEEFFQKIKEVLKINYPLLAYYFEDIEIEGKKYFSTYRKAKVNNKYPHEWPEIKVESFPSRENVLEKLKVPPERQVWIDGLGGEWLGVFYRLISLTGKKFHIKLARANLPTITETNKPPQGALFLRDLDNTGHDYLNNSQEYLLKELDVLQKLWQEIIVPLLSENKSLVITADHGLTWKGFHSQLIDLPKGAKDPHRGGRVAHIEYLSEEITTSDFWKTDKEDKYVCLKRHGLFKGAKRTSYGEGHGGALPEEVLVPIIEILPETIEDFVFELITRQCQKNTKGEITLEVKITPEPRQKIKALLRKKELIKEIELKRVGNSYKALITNIPEGKYEIELLIGQQKAKKDFLEVLPAPFTEEDLGL</sequence>
<evidence type="ECO:0000313" key="1">
    <source>
        <dbReference type="EMBL" id="OAG27654.1"/>
    </source>
</evidence>
<keyword evidence="2" id="KW-1185">Reference proteome</keyword>
<organism evidence="1 2">
    <name type="scientific">Thermodesulfatator autotrophicus</name>
    <dbReference type="NCBI Taxonomy" id="1795632"/>
    <lineage>
        <taxon>Bacteria</taxon>
        <taxon>Pseudomonadati</taxon>
        <taxon>Thermodesulfobacteriota</taxon>
        <taxon>Thermodesulfobacteria</taxon>
        <taxon>Thermodesulfobacteriales</taxon>
        <taxon>Thermodesulfatatoraceae</taxon>
        <taxon>Thermodesulfatator</taxon>
    </lineage>
</organism>
<dbReference type="SUPFAM" id="SSF53649">
    <property type="entry name" value="Alkaline phosphatase-like"/>
    <property type="match status" value="1"/>
</dbReference>
<dbReference type="STRING" id="1795632.TH606_05955"/>
<dbReference type="EMBL" id="LSFI01000023">
    <property type="protein sequence ID" value="OAG27654.1"/>
    <property type="molecule type" value="Genomic_DNA"/>
</dbReference>
<evidence type="ECO:0008006" key="3">
    <source>
        <dbReference type="Google" id="ProtNLM"/>
    </source>
</evidence>
<protein>
    <recommendedName>
        <fullName evidence="3">PglZ domain-containing protein</fullName>
    </recommendedName>
</protein>
<dbReference type="Proteomes" id="UP000076964">
    <property type="component" value="Unassembled WGS sequence"/>
</dbReference>
<dbReference type="AlphaFoldDB" id="A0A177E6T7"/>
<dbReference type="OrthoDB" id="2015940at2"/>
<accession>A0A177E6T7</accession>
<dbReference type="InterPro" id="IPR017850">
    <property type="entry name" value="Alkaline_phosphatase_core_sf"/>
</dbReference>
<reference evidence="1 2" key="1">
    <citation type="submission" date="2016-02" db="EMBL/GenBank/DDBJ databases">
        <title>Draft genome sequence of Thermodesulfatator sp. S606.</title>
        <authorList>
            <person name="Lai Q."/>
            <person name="Cao J."/>
            <person name="Dupont S."/>
            <person name="Shao Z."/>
            <person name="Jebbar M."/>
            <person name="Alain K."/>
        </authorList>
    </citation>
    <scope>NUCLEOTIDE SEQUENCE [LARGE SCALE GENOMIC DNA]</scope>
    <source>
        <strain evidence="1 2">S606</strain>
    </source>
</reference>
<name>A0A177E6T7_9BACT</name>
<dbReference type="NCBIfam" id="NF033445">
    <property type="entry name" value="BREX_PglZ_4"/>
    <property type="match status" value="1"/>
</dbReference>
<comment type="caution">
    <text evidence="1">The sequence shown here is derived from an EMBL/GenBank/DDBJ whole genome shotgun (WGS) entry which is preliminary data.</text>
</comment>
<evidence type="ECO:0000313" key="2">
    <source>
        <dbReference type="Proteomes" id="UP000076964"/>
    </source>
</evidence>
<gene>
    <name evidence="1" type="ORF">TH606_05955</name>
</gene>
<dbReference type="RefSeq" id="WP_068542003.1">
    <property type="nucleotide sequence ID" value="NZ_LSFI01000023.1"/>
</dbReference>